<protein>
    <submittedName>
        <fullName evidence="2">Uncharacterized protein</fullName>
    </submittedName>
</protein>
<dbReference type="EMBL" id="QPEX01000011">
    <property type="protein sequence ID" value="RCS52659.1"/>
    <property type="molecule type" value="Genomic_DNA"/>
</dbReference>
<dbReference type="AlphaFoldDB" id="A0A368KWB6"/>
<feature type="transmembrane region" description="Helical" evidence="1">
    <location>
        <begin position="86"/>
        <end position="104"/>
    </location>
</feature>
<organism evidence="2 3">
    <name type="scientific">Bremerella cremea</name>
    <dbReference type="NCBI Taxonomy" id="1031537"/>
    <lineage>
        <taxon>Bacteria</taxon>
        <taxon>Pseudomonadati</taxon>
        <taxon>Planctomycetota</taxon>
        <taxon>Planctomycetia</taxon>
        <taxon>Pirellulales</taxon>
        <taxon>Pirellulaceae</taxon>
        <taxon>Bremerella</taxon>
    </lineage>
</organism>
<feature type="transmembrane region" description="Helical" evidence="1">
    <location>
        <begin position="153"/>
        <end position="174"/>
    </location>
</feature>
<evidence type="ECO:0000256" key="1">
    <source>
        <dbReference type="SAM" id="Phobius"/>
    </source>
</evidence>
<keyword evidence="1" id="KW-0812">Transmembrane</keyword>
<reference evidence="2 3" key="1">
    <citation type="submission" date="2018-07" db="EMBL/GenBank/DDBJ databases">
        <title>Comparative genomes isolates from brazilian mangrove.</title>
        <authorList>
            <person name="De Araujo J.E."/>
            <person name="Taketani R.G."/>
            <person name="Silva M.C.P."/>
            <person name="Lourenco M.V."/>
            <person name="Oliveira V.M."/>
            <person name="Andreote F.D."/>
        </authorList>
    </citation>
    <scope>NUCLEOTIDE SEQUENCE [LARGE SCALE GENOMIC DNA]</scope>
    <source>
        <strain evidence="2 3">HEX PRIS-MGV</strain>
    </source>
</reference>
<keyword evidence="1" id="KW-0472">Membrane</keyword>
<evidence type="ECO:0000313" key="3">
    <source>
        <dbReference type="Proteomes" id="UP000253562"/>
    </source>
</evidence>
<feature type="transmembrane region" description="Helical" evidence="1">
    <location>
        <begin position="50"/>
        <end position="74"/>
    </location>
</feature>
<evidence type="ECO:0000313" key="2">
    <source>
        <dbReference type="EMBL" id="RCS52659.1"/>
    </source>
</evidence>
<dbReference type="Proteomes" id="UP000253562">
    <property type="component" value="Unassembled WGS sequence"/>
</dbReference>
<keyword evidence="1" id="KW-1133">Transmembrane helix</keyword>
<gene>
    <name evidence="2" type="ORF">DTL42_07410</name>
</gene>
<feature type="transmembrane region" description="Helical" evidence="1">
    <location>
        <begin position="195"/>
        <end position="216"/>
    </location>
</feature>
<accession>A0A368KWB6</accession>
<comment type="caution">
    <text evidence="2">The sequence shown here is derived from an EMBL/GenBank/DDBJ whole genome shotgun (WGS) entry which is preliminary data.</text>
</comment>
<name>A0A368KWB6_9BACT</name>
<feature type="transmembrane region" description="Helical" evidence="1">
    <location>
        <begin position="125"/>
        <end position="147"/>
    </location>
</feature>
<feature type="transmembrane region" description="Helical" evidence="1">
    <location>
        <begin position="20"/>
        <end position="38"/>
    </location>
</feature>
<feature type="transmembrane region" description="Helical" evidence="1">
    <location>
        <begin position="228"/>
        <end position="249"/>
    </location>
</feature>
<proteinExistence type="predicted"/>
<sequence>MEGIFLLREIEPQVKTPIQLSLLDLFAATAAIAVVLWLNRLGNSSSSLSLSTFIALTTSLTQATGMWACWYFAWRWWRKVPIDFQPGHWLLCLLGILFVLLVIDRRLQSWLFVSFDTVTEDVLTTMSYLFLVVALRHLLFLAAGLILPVRWPWRILLLSPFLEMVAFLFLFYAMHSMASTPSLPPHLRLSFTMRSADLAGQVGTSLRVLLLIGLTIWDRLTTPTTRDWLHWVGCVMTFLYFTLTLLVRLRLFAF</sequence>